<dbReference type="Proteomes" id="UP000784294">
    <property type="component" value="Unassembled WGS sequence"/>
</dbReference>
<reference evidence="10" key="1">
    <citation type="submission" date="2018-11" db="EMBL/GenBank/DDBJ databases">
        <authorList>
            <consortium name="Pathogen Informatics"/>
        </authorList>
    </citation>
    <scope>NUCLEOTIDE SEQUENCE</scope>
</reference>
<evidence type="ECO:0000256" key="7">
    <source>
        <dbReference type="ARBA" id="ARBA00023180"/>
    </source>
</evidence>
<dbReference type="InterPro" id="IPR020894">
    <property type="entry name" value="Cadherin_CS"/>
</dbReference>
<dbReference type="GO" id="GO:0005886">
    <property type="term" value="C:plasma membrane"/>
    <property type="evidence" value="ECO:0007669"/>
    <property type="project" value="InterPro"/>
</dbReference>
<evidence type="ECO:0000313" key="10">
    <source>
        <dbReference type="EMBL" id="VEL11037.1"/>
    </source>
</evidence>
<keyword evidence="6" id="KW-0472">Membrane</keyword>
<dbReference type="SMART" id="SM00112">
    <property type="entry name" value="CA"/>
    <property type="match status" value="1"/>
</dbReference>
<gene>
    <name evidence="10" type="ORF">PXEA_LOCUS4477</name>
</gene>
<dbReference type="GO" id="GO:0005509">
    <property type="term" value="F:calcium ion binding"/>
    <property type="evidence" value="ECO:0007669"/>
    <property type="project" value="UniProtKB-UniRule"/>
</dbReference>
<dbReference type="PROSITE" id="PS50268">
    <property type="entry name" value="CADHERIN_2"/>
    <property type="match status" value="1"/>
</dbReference>
<dbReference type="Gene3D" id="2.60.40.60">
    <property type="entry name" value="Cadherins"/>
    <property type="match status" value="1"/>
</dbReference>
<dbReference type="PROSITE" id="PS00232">
    <property type="entry name" value="CADHERIN_1"/>
    <property type="match status" value="1"/>
</dbReference>
<keyword evidence="11" id="KW-1185">Reference proteome</keyword>
<dbReference type="EMBL" id="CAAALY010010664">
    <property type="protein sequence ID" value="VEL11037.1"/>
    <property type="molecule type" value="Genomic_DNA"/>
</dbReference>
<evidence type="ECO:0000256" key="5">
    <source>
        <dbReference type="ARBA" id="ARBA00022989"/>
    </source>
</evidence>
<evidence type="ECO:0000256" key="4">
    <source>
        <dbReference type="ARBA" id="ARBA00022837"/>
    </source>
</evidence>
<dbReference type="PANTHER" id="PTHR24028">
    <property type="entry name" value="CADHERIN-87A"/>
    <property type="match status" value="1"/>
</dbReference>
<evidence type="ECO:0000256" key="1">
    <source>
        <dbReference type="ARBA" id="ARBA00004167"/>
    </source>
</evidence>
<sequence>VFDPDFGGTDRVDCHLTNPNFTLVRRTGQPPAQVAAYGDLATFQRTDLFSSSGLTGEYGLGPPGNLISGGEITGGGRASDGTIAISPGGAAGHVSSGVGSFSGALGVIEYSLVTAIPLDREETQVQQVRIICTDQAGHRTYKNISLRIADTNDHAPVFTRSVFHLQVRLSG</sequence>
<dbReference type="GO" id="GO:0007156">
    <property type="term" value="P:homophilic cell adhesion via plasma membrane adhesion molecules"/>
    <property type="evidence" value="ECO:0007669"/>
    <property type="project" value="InterPro"/>
</dbReference>
<dbReference type="CDD" id="cd11304">
    <property type="entry name" value="Cadherin_repeat"/>
    <property type="match status" value="1"/>
</dbReference>
<keyword evidence="4 8" id="KW-0106">Calcium</keyword>
<feature type="non-terminal residue" evidence="10">
    <location>
        <position position="1"/>
    </location>
</feature>
<evidence type="ECO:0000256" key="2">
    <source>
        <dbReference type="ARBA" id="ARBA00022692"/>
    </source>
</evidence>
<dbReference type="AlphaFoldDB" id="A0A448WGF2"/>
<keyword evidence="7" id="KW-0325">Glycoprotein</keyword>
<dbReference type="SUPFAM" id="SSF49313">
    <property type="entry name" value="Cadherin-like"/>
    <property type="match status" value="1"/>
</dbReference>
<proteinExistence type="predicted"/>
<evidence type="ECO:0000256" key="3">
    <source>
        <dbReference type="ARBA" id="ARBA00022737"/>
    </source>
</evidence>
<name>A0A448WGF2_9PLAT</name>
<evidence type="ECO:0000256" key="6">
    <source>
        <dbReference type="ARBA" id="ARBA00023136"/>
    </source>
</evidence>
<organism evidence="10 11">
    <name type="scientific">Protopolystoma xenopodis</name>
    <dbReference type="NCBI Taxonomy" id="117903"/>
    <lineage>
        <taxon>Eukaryota</taxon>
        <taxon>Metazoa</taxon>
        <taxon>Spiralia</taxon>
        <taxon>Lophotrochozoa</taxon>
        <taxon>Platyhelminthes</taxon>
        <taxon>Monogenea</taxon>
        <taxon>Polyopisthocotylea</taxon>
        <taxon>Polystomatidea</taxon>
        <taxon>Polystomatidae</taxon>
        <taxon>Protopolystoma</taxon>
    </lineage>
</organism>
<dbReference type="InterPro" id="IPR002126">
    <property type="entry name" value="Cadherin-like_dom"/>
</dbReference>
<keyword evidence="3" id="KW-0677">Repeat</keyword>
<dbReference type="InterPro" id="IPR015919">
    <property type="entry name" value="Cadherin-like_sf"/>
</dbReference>
<evidence type="ECO:0000256" key="8">
    <source>
        <dbReference type="PROSITE-ProRule" id="PRU00043"/>
    </source>
</evidence>
<evidence type="ECO:0000313" key="11">
    <source>
        <dbReference type="Proteomes" id="UP000784294"/>
    </source>
</evidence>
<protein>
    <recommendedName>
        <fullName evidence="9">Cadherin domain-containing protein</fullName>
    </recommendedName>
</protein>
<dbReference type="OrthoDB" id="6252479at2759"/>
<comment type="subcellular location">
    <subcellularLocation>
        <location evidence="1">Membrane</location>
        <topology evidence="1">Single-pass membrane protein</topology>
    </subcellularLocation>
</comment>
<dbReference type="InterPro" id="IPR050174">
    <property type="entry name" value="Protocadherin/Cadherin-CA"/>
</dbReference>
<comment type="caution">
    <text evidence="10">The sequence shown here is derived from an EMBL/GenBank/DDBJ whole genome shotgun (WGS) entry which is preliminary data.</text>
</comment>
<feature type="domain" description="Cadherin" evidence="9">
    <location>
        <begin position="112"/>
        <end position="158"/>
    </location>
</feature>
<dbReference type="PANTHER" id="PTHR24028:SF146">
    <property type="entry name" value="CADHERIN 96CB, ISOFORM D-RELATED"/>
    <property type="match status" value="1"/>
</dbReference>
<evidence type="ECO:0000259" key="9">
    <source>
        <dbReference type="PROSITE" id="PS50268"/>
    </source>
</evidence>
<keyword evidence="5" id="KW-1133">Transmembrane helix</keyword>
<accession>A0A448WGF2</accession>
<keyword evidence="2" id="KW-0812">Transmembrane</keyword>